<evidence type="ECO:0000313" key="2">
    <source>
        <dbReference type="EMBL" id="GHO58243.1"/>
    </source>
</evidence>
<dbReference type="EMBL" id="BNJG01000003">
    <property type="protein sequence ID" value="GHO58243.1"/>
    <property type="molecule type" value="Genomic_DNA"/>
</dbReference>
<gene>
    <name evidence="2" type="ORF">KSB_67180</name>
</gene>
<organism evidence="2 3">
    <name type="scientific">Ktedonobacter robiniae</name>
    <dbReference type="NCBI Taxonomy" id="2778365"/>
    <lineage>
        <taxon>Bacteria</taxon>
        <taxon>Bacillati</taxon>
        <taxon>Chloroflexota</taxon>
        <taxon>Ktedonobacteria</taxon>
        <taxon>Ktedonobacterales</taxon>
        <taxon>Ktedonobacteraceae</taxon>
        <taxon>Ktedonobacter</taxon>
    </lineage>
</organism>
<feature type="region of interest" description="Disordered" evidence="1">
    <location>
        <begin position="22"/>
        <end position="49"/>
    </location>
</feature>
<feature type="compositionally biased region" description="Basic and acidic residues" evidence="1">
    <location>
        <begin position="28"/>
        <end position="39"/>
    </location>
</feature>
<reference evidence="2 3" key="1">
    <citation type="journal article" date="2021" name="Int. J. Syst. Evol. Microbiol.">
        <title>Reticulibacter mediterranei gen. nov., sp. nov., within the new family Reticulibacteraceae fam. nov., and Ktedonospora formicarum gen. nov., sp. nov., Ktedonobacter robiniae sp. nov., Dictyobacter formicarum sp. nov. and Dictyobacter arantiisoli sp. nov., belonging to the class Ktedonobacteria.</title>
        <authorList>
            <person name="Yabe S."/>
            <person name="Zheng Y."/>
            <person name="Wang C.M."/>
            <person name="Sakai Y."/>
            <person name="Abe K."/>
            <person name="Yokota A."/>
            <person name="Donadio S."/>
            <person name="Cavaletti L."/>
            <person name="Monciardini P."/>
        </authorList>
    </citation>
    <scope>NUCLEOTIDE SEQUENCE [LARGE SCALE GENOMIC DNA]</scope>
    <source>
        <strain evidence="2 3">SOSP1-30</strain>
    </source>
</reference>
<evidence type="ECO:0000313" key="3">
    <source>
        <dbReference type="Proteomes" id="UP000654345"/>
    </source>
</evidence>
<keyword evidence="3" id="KW-1185">Reference proteome</keyword>
<comment type="caution">
    <text evidence="2">The sequence shown here is derived from an EMBL/GenBank/DDBJ whole genome shotgun (WGS) entry which is preliminary data.</text>
</comment>
<protein>
    <submittedName>
        <fullName evidence="2">Uncharacterized protein</fullName>
    </submittedName>
</protein>
<evidence type="ECO:0000256" key="1">
    <source>
        <dbReference type="SAM" id="MobiDB-lite"/>
    </source>
</evidence>
<accession>A0ABQ3UZL7</accession>
<dbReference type="Proteomes" id="UP000654345">
    <property type="component" value="Unassembled WGS sequence"/>
</dbReference>
<proteinExistence type="predicted"/>
<name>A0ABQ3UZL7_9CHLR</name>
<sequence length="63" mass="7704">MRGPHRRSRMRVYHQFYRSLCRKKRPYKKQEQDPTDQKRGPTRPAQNMVEQIEMSFLLSSYSS</sequence>